<organism evidence="2 3">
    <name type="scientific">Burkholderia multivorans</name>
    <dbReference type="NCBI Taxonomy" id="87883"/>
    <lineage>
        <taxon>Bacteria</taxon>
        <taxon>Pseudomonadati</taxon>
        <taxon>Pseudomonadota</taxon>
        <taxon>Betaproteobacteria</taxon>
        <taxon>Burkholderiales</taxon>
        <taxon>Burkholderiaceae</taxon>
        <taxon>Burkholderia</taxon>
        <taxon>Burkholderia cepacia complex</taxon>
    </lineage>
</organism>
<feature type="region of interest" description="Disordered" evidence="1">
    <location>
        <begin position="20"/>
        <end position="113"/>
    </location>
</feature>
<feature type="compositionally biased region" description="Basic residues" evidence="1">
    <location>
        <begin position="49"/>
        <end position="66"/>
    </location>
</feature>
<protein>
    <submittedName>
        <fullName evidence="2">Uncharacterized protein</fullName>
    </submittedName>
</protein>
<evidence type="ECO:0000313" key="3">
    <source>
        <dbReference type="Proteomes" id="UP000237811"/>
    </source>
</evidence>
<gene>
    <name evidence="2" type="ORF">C6P99_30910</name>
</gene>
<dbReference type="AlphaFoldDB" id="A0AB37ALW8"/>
<feature type="compositionally biased region" description="Low complexity" evidence="1">
    <location>
        <begin position="102"/>
        <end position="113"/>
    </location>
</feature>
<evidence type="ECO:0000313" key="2">
    <source>
        <dbReference type="EMBL" id="PRE39965.1"/>
    </source>
</evidence>
<feature type="compositionally biased region" description="Basic and acidic residues" evidence="1">
    <location>
        <begin position="26"/>
        <end position="48"/>
    </location>
</feature>
<proteinExistence type="predicted"/>
<sequence>MLALVDARVRVPGAAPVRWSNRTIARPHDRTTARPHDRTTARPHDRTTARRRPIFPPRQIKKRHGSTRGVCVDRGAASRRMRSLSDARRRPVRRSRGRRGGFRISRPSRPSRR</sequence>
<evidence type="ECO:0000256" key="1">
    <source>
        <dbReference type="SAM" id="MobiDB-lite"/>
    </source>
</evidence>
<dbReference type="EMBL" id="PVFR01000091">
    <property type="protein sequence ID" value="PRE39965.1"/>
    <property type="molecule type" value="Genomic_DNA"/>
</dbReference>
<feature type="compositionally biased region" description="Basic residues" evidence="1">
    <location>
        <begin position="90"/>
        <end position="101"/>
    </location>
</feature>
<name>A0AB37ALW8_9BURK</name>
<comment type="caution">
    <text evidence="2">The sequence shown here is derived from an EMBL/GenBank/DDBJ whole genome shotgun (WGS) entry which is preliminary data.</text>
</comment>
<reference evidence="2 3" key="1">
    <citation type="submission" date="2018-03" db="EMBL/GenBank/DDBJ databases">
        <authorList>
            <person name="Nguyen K."/>
            <person name="Fouts D."/>
            <person name="Sutton G."/>
        </authorList>
    </citation>
    <scope>NUCLEOTIDE SEQUENCE [LARGE SCALE GENOMIC DNA]</scope>
    <source>
        <strain evidence="2 3">AU14328</strain>
    </source>
</reference>
<dbReference type="Proteomes" id="UP000237811">
    <property type="component" value="Unassembled WGS sequence"/>
</dbReference>
<accession>A0AB37ALW8</accession>